<gene>
    <name evidence="2" type="ORF">E2C01_043829</name>
</gene>
<protein>
    <submittedName>
        <fullName evidence="2">Uncharacterized protein</fullName>
    </submittedName>
</protein>
<dbReference type="AlphaFoldDB" id="A0A5B7FQG8"/>
<evidence type="ECO:0000313" key="2">
    <source>
        <dbReference type="EMBL" id="MPC50010.1"/>
    </source>
</evidence>
<accession>A0A5B7FQG8</accession>
<keyword evidence="3" id="KW-1185">Reference proteome</keyword>
<feature type="region of interest" description="Disordered" evidence="1">
    <location>
        <begin position="48"/>
        <end position="106"/>
    </location>
</feature>
<dbReference type="Proteomes" id="UP000324222">
    <property type="component" value="Unassembled WGS sequence"/>
</dbReference>
<comment type="caution">
    <text evidence="2">The sequence shown here is derived from an EMBL/GenBank/DDBJ whole genome shotgun (WGS) entry which is preliminary data.</text>
</comment>
<evidence type="ECO:0000256" key="1">
    <source>
        <dbReference type="SAM" id="MobiDB-lite"/>
    </source>
</evidence>
<organism evidence="2 3">
    <name type="scientific">Portunus trituberculatus</name>
    <name type="common">Swimming crab</name>
    <name type="synonym">Neptunus trituberculatus</name>
    <dbReference type="NCBI Taxonomy" id="210409"/>
    <lineage>
        <taxon>Eukaryota</taxon>
        <taxon>Metazoa</taxon>
        <taxon>Ecdysozoa</taxon>
        <taxon>Arthropoda</taxon>
        <taxon>Crustacea</taxon>
        <taxon>Multicrustacea</taxon>
        <taxon>Malacostraca</taxon>
        <taxon>Eumalacostraca</taxon>
        <taxon>Eucarida</taxon>
        <taxon>Decapoda</taxon>
        <taxon>Pleocyemata</taxon>
        <taxon>Brachyura</taxon>
        <taxon>Eubrachyura</taxon>
        <taxon>Portunoidea</taxon>
        <taxon>Portunidae</taxon>
        <taxon>Portuninae</taxon>
        <taxon>Portunus</taxon>
    </lineage>
</organism>
<proteinExistence type="predicted"/>
<dbReference type="EMBL" id="VSRR010009228">
    <property type="protein sequence ID" value="MPC50010.1"/>
    <property type="molecule type" value="Genomic_DNA"/>
</dbReference>
<feature type="compositionally biased region" description="Polar residues" evidence="1">
    <location>
        <begin position="67"/>
        <end position="77"/>
    </location>
</feature>
<name>A0A5B7FQG8_PORTR</name>
<reference evidence="2 3" key="1">
    <citation type="submission" date="2019-05" db="EMBL/GenBank/DDBJ databases">
        <title>Another draft genome of Portunus trituberculatus and its Hox gene families provides insights of decapod evolution.</title>
        <authorList>
            <person name="Jeong J.-H."/>
            <person name="Song I."/>
            <person name="Kim S."/>
            <person name="Choi T."/>
            <person name="Kim D."/>
            <person name="Ryu S."/>
            <person name="Kim W."/>
        </authorList>
    </citation>
    <scope>NUCLEOTIDE SEQUENCE [LARGE SCALE GENOMIC DNA]</scope>
    <source>
        <tissue evidence="2">Muscle</tissue>
    </source>
</reference>
<evidence type="ECO:0000313" key="3">
    <source>
        <dbReference type="Proteomes" id="UP000324222"/>
    </source>
</evidence>
<sequence length="116" mass="12890">MSQKLNSSIYQLNNLPDNYPLFNDTQVSPSSTPNILEPPLLICRSDVEPGIGRSIQPTHTHPADRYPTSSKQASRLTPGTVIRPPRPHPRAPGRPYQASRYPTSPRQGFYHVSVAC</sequence>